<dbReference type="Proteomes" id="UP000800096">
    <property type="component" value="Unassembled WGS sequence"/>
</dbReference>
<evidence type="ECO:0000313" key="1">
    <source>
        <dbReference type="EMBL" id="KAF1911035.1"/>
    </source>
</evidence>
<organism evidence="1 2">
    <name type="scientific">Ampelomyces quisqualis</name>
    <name type="common">Powdery mildew agent</name>
    <dbReference type="NCBI Taxonomy" id="50730"/>
    <lineage>
        <taxon>Eukaryota</taxon>
        <taxon>Fungi</taxon>
        <taxon>Dikarya</taxon>
        <taxon>Ascomycota</taxon>
        <taxon>Pezizomycotina</taxon>
        <taxon>Dothideomycetes</taxon>
        <taxon>Pleosporomycetidae</taxon>
        <taxon>Pleosporales</taxon>
        <taxon>Pleosporineae</taxon>
        <taxon>Phaeosphaeriaceae</taxon>
        <taxon>Ampelomyces</taxon>
    </lineage>
</organism>
<keyword evidence="2" id="KW-1185">Reference proteome</keyword>
<accession>A0A6A5Q5V2</accession>
<name>A0A6A5Q5V2_AMPQU</name>
<gene>
    <name evidence="1" type="ORF">BDU57DRAFT_525108</name>
</gene>
<protein>
    <submittedName>
        <fullName evidence="1">Uncharacterized protein</fullName>
    </submittedName>
</protein>
<proteinExistence type="predicted"/>
<evidence type="ECO:0000313" key="2">
    <source>
        <dbReference type="Proteomes" id="UP000800096"/>
    </source>
</evidence>
<dbReference type="AlphaFoldDB" id="A0A6A5Q5V2"/>
<reference evidence="1" key="1">
    <citation type="journal article" date="2020" name="Stud. Mycol.">
        <title>101 Dothideomycetes genomes: a test case for predicting lifestyles and emergence of pathogens.</title>
        <authorList>
            <person name="Haridas S."/>
            <person name="Albert R."/>
            <person name="Binder M."/>
            <person name="Bloem J."/>
            <person name="Labutti K."/>
            <person name="Salamov A."/>
            <person name="Andreopoulos B."/>
            <person name="Baker S."/>
            <person name="Barry K."/>
            <person name="Bills G."/>
            <person name="Bluhm B."/>
            <person name="Cannon C."/>
            <person name="Castanera R."/>
            <person name="Culley D."/>
            <person name="Daum C."/>
            <person name="Ezra D."/>
            <person name="Gonzalez J."/>
            <person name="Henrissat B."/>
            <person name="Kuo A."/>
            <person name="Liang C."/>
            <person name="Lipzen A."/>
            <person name="Lutzoni F."/>
            <person name="Magnuson J."/>
            <person name="Mondo S."/>
            <person name="Nolan M."/>
            <person name="Ohm R."/>
            <person name="Pangilinan J."/>
            <person name="Park H.-J."/>
            <person name="Ramirez L."/>
            <person name="Alfaro M."/>
            <person name="Sun H."/>
            <person name="Tritt A."/>
            <person name="Yoshinaga Y."/>
            <person name="Zwiers L.-H."/>
            <person name="Turgeon B."/>
            <person name="Goodwin S."/>
            <person name="Spatafora J."/>
            <person name="Crous P."/>
            <person name="Grigoriev I."/>
        </authorList>
    </citation>
    <scope>NUCLEOTIDE SEQUENCE</scope>
    <source>
        <strain evidence="1">HMLAC05119</strain>
    </source>
</reference>
<dbReference type="EMBL" id="ML979147">
    <property type="protein sequence ID" value="KAF1911035.1"/>
    <property type="molecule type" value="Genomic_DNA"/>
</dbReference>
<dbReference type="OrthoDB" id="5979581at2759"/>
<sequence>MDLLVCSMPNHHVAGPRACFNYVKGAAGFFLVADNARGIACTMNGEDFVYDIRLIPFRNCITLGECAFTL</sequence>